<organism evidence="5">
    <name type="scientific">Oryza glumipatula</name>
    <dbReference type="NCBI Taxonomy" id="40148"/>
    <lineage>
        <taxon>Eukaryota</taxon>
        <taxon>Viridiplantae</taxon>
        <taxon>Streptophyta</taxon>
        <taxon>Embryophyta</taxon>
        <taxon>Tracheophyta</taxon>
        <taxon>Spermatophyta</taxon>
        <taxon>Magnoliopsida</taxon>
        <taxon>Liliopsida</taxon>
        <taxon>Poales</taxon>
        <taxon>Poaceae</taxon>
        <taxon>BOP clade</taxon>
        <taxon>Oryzoideae</taxon>
        <taxon>Oryzeae</taxon>
        <taxon>Oryzinae</taxon>
        <taxon>Oryza</taxon>
    </lineage>
</organism>
<feature type="domain" description="AB hydrolase-1" evidence="4">
    <location>
        <begin position="435"/>
        <end position="654"/>
    </location>
</feature>
<evidence type="ECO:0000313" key="6">
    <source>
        <dbReference type="Proteomes" id="UP000026961"/>
    </source>
</evidence>
<dbReference type="ESTHER" id="orysa-Q0JK71">
    <property type="family name" value="UCP031088"/>
</dbReference>
<sequence>MLPANTDFRPDLSYVLLAKVVNVSRNSFPLEGDCHIHWPHRSVSPPAFDVEAAQPKPENAAEARARGAPTPTAMPLLHAANLRVLLAGAAFAHLSSPAATARASSPSAPPPPPPRVRAFASYRASPPPPPPPQPSSPSPSRALASAAAACEQGAKPAICTADELHYVPVPGTEWRLALWRYRPPPEAPKRNHPLVLLSGVATNAIGFDLSPGASFARHMSMQGFDTWIVEVRGAGLSMRGSELDVADTTSDMSQSSALDKITTQKLNGAGPAKDDSACLAQNFEVPVVEEKFEVPVVEDKDVIESNTSEEPQLVTKLSNTLARLGDTFSGYVKDSRLRSITDGFFNQVSELVPDASLTSSLEEVSEKILGLLELPQTSAISDQISHLSQRLVNILGEGQQNISPRLFGWQERLSATIEDLQKQLELIISYDWDFDHYLEEDVPAAMNYIKQQSPTKDGKLLAIGHSMGGILLYAMVSKCGCEGAEPELAAIVTLASSVDYTTSNSSLKLLLPLADPAEMLRVPAIPLGTLLSTTYPISSRAPYILSLLRSQISSKDMMDPDLLSKLVLNNFCTVPAKVLLQLTTAFRDGGLRNRAGTFFFKQHLHKIKVPILALAGDEDLICPPEAVYETVKLIPQHLVTYKVFGKPEGPHYAHYDLVGGRKAVHEVYPCIIEFLSKHDEVSS</sequence>
<dbReference type="Proteomes" id="UP000026961">
    <property type="component" value="Chromosome 1"/>
</dbReference>
<evidence type="ECO:0000313" key="5">
    <source>
        <dbReference type="EnsemblPlants" id="OGLUM01G31200.2"/>
    </source>
</evidence>
<proteinExistence type="predicted"/>
<dbReference type="HOGENOM" id="CLU_020280_2_0_1"/>
<keyword evidence="2" id="KW-0443">Lipid metabolism</keyword>
<dbReference type="FunFam" id="3.40.50.1820:FF:000097">
    <property type="entry name" value="Alpha/beta hydrolase family protein"/>
    <property type="match status" value="1"/>
</dbReference>
<dbReference type="GO" id="GO:0016042">
    <property type="term" value="P:lipid catabolic process"/>
    <property type="evidence" value="ECO:0007669"/>
    <property type="project" value="UniProtKB-KW"/>
</dbReference>
<dbReference type="InterPro" id="IPR000073">
    <property type="entry name" value="AB_hydrolase_1"/>
</dbReference>
<dbReference type="FunFam" id="3.40.50.1820:FF:000119">
    <property type="entry name" value="Alpha/beta hydrolase family protein"/>
    <property type="match status" value="1"/>
</dbReference>
<keyword evidence="1" id="KW-0442">Lipid degradation</keyword>
<dbReference type="AlphaFoldDB" id="A0A0D9YDH4"/>
<feature type="compositionally biased region" description="Low complexity" evidence="3">
    <location>
        <begin position="138"/>
        <end position="147"/>
    </location>
</feature>
<dbReference type="EnsemblPlants" id="OGLUM01G31200.2">
    <property type="protein sequence ID" value="OGLUM01G31200.2"/>
    <property type="gene ID" value="OGLUM01G31200"/>
</dbReference>
<name>A0A0D9YDH4_9ORYZ</name>
<evidence type="ECO:0000256" key="3">
    <source>
        <dbReference type="SAM" id="MobiDB-lite"/>
    </source>
</evidence>
<evidence type="ECO:0000256" key="2">
    <source>
        <dbReference type="ARBA" id="ARBA00023098"/>
    </source>
</evidence>
<dbReference type="Gene3D" id="3.40.50.1820">
    <property type="entry name" value="alpha/beta hydrolase"/>
    <property type="match status" value="2"/>
</dbReference>
<reference evidence="5" key="1">
    <citation type="submission" date="2013-08" db="EMBL/GenBank/DDBJ databases">
        <title>Oryza genome evolution.</title>
        <authorList>
            <person name="Wing R.A."/>
            <person name="Panaud O."/>
            <person name="Oliveira A.C."/>
        </authorList>
    </citation>
    <scope>NUCLEOTIDE SEQUENCE</scope>
</reference>
<reference evidence="5" key="2">
    <citation type="submission" date="2015-04" db="UniProtKB">
        <authorList>
            <consortium name="EnsemblPlants"/>
        </authorList>
    </citation>
    <scope>IDENTIFICATION</scope>
</reference>
<dbReference type="PANTHER" id="PTHR11005">
    <property type="entry name" value="LYSOSOMAL ACID LIPASE-RELATED"/>
    <property type="match status" value="1"/>
</dbReference>
<accession>A0A0D9YDH4</accession>
<feature type="region of interest" description="Disordered" evidence="3">
    <location>
        <begin position="100"/>
        <end position="147"/>
    </location>
</feature>
<reference evidence="5" key="3">
    <citation type="submission" date="2018-05" db="EMBL/GenBank/DDBJ databases">
        <title>OgluRS3 (Oryza glumaepatula Reference Sequence Version 3).</title>
        <authorList>
            <person name="Zhang J."/>
            <person name="Kudrna D."/>
            <person name="Lee S."/>
            <person name="Talag J."/>
            <person name="Welchert J."/>
            <person name="Wing R.A."/>
        </authorList>
    </citation>
    <scope>NUCLEOTIDE SEQUENCE [LARGE SCALE GENOMIC DNA]</scope>
</reference>
<protein>
    <recommendedName>
        <fullName evidence="4">AB hydrolase-1 domain-containing protein</fullName>
    </recommendedName>
</protein>
<dbReference type="SUPFAM" id="SSF53474">
    <property type="entry name" value="alpha/beta-Hydrolases"/>
    <property type="match status" value="1"/>
</dbReference>
<dbReference type="Gramene" id="OGLUM01G31200.2">
    <property type="protein sequence ID" value="OGLUM01G31200.2"/>
    <property type="gene ID" value="OGLUM01G31200"/>
</dbReference>
<dbReference type="InterPro" id="IPR029058">
    <property type="entry name" value="AB_hydrolase_fold"/>
</dbReference>
<evidence type="ECO:0000259" key="4">
    <source>
        <dbReference type="Pfam" id="PF00561"/>
    </source>
</evidence>
<feature type="compositionally biased region" description="Pro residues" evidence="3">
    <location>
        <begin position="125"/>
        <end position="137"/>
    </location>
</feature>
<keyword evidence="6" id="KW-1185">Reference proteome</keyword>
<evidence type="ECO:0000256" key="1">
    <source>
        <dbReference type="ARBA" id="ARBA00022963"/>
    </source>
</evidence>
<dbReference type="Pfam" id="PF00561">
    <property type="entry name" value="Abhydrolase_1"/>
    <property type="match status" value="1"/>
</dbReference>